<dbReference type="Pfam" id="PF03471">
    <property type="entry name" value="CorC_HlyC"/>
    <property type="match status" value="1"/>
</dbReference>
<evidence type="ECO:0000313" key="11">
    <source>
        <dbReference type="Proteomes" id="UP001596020"/>
    </source>
</evidence>
<feature type="transmembrane region" description="Helical" evidence="8">
    <location>
        <begin position="6"/>
        <end position="26"/>
    </location>
</feature>
<keyword evidence="2 7" id="KW-0812">Transmembrane</keyword>
<feature type="domain" description="CNNM transmembrane" evidence="9">
    <location>
        <begin position="1"/>
        <end position="196"/>
    </location>
</feature>
<dbReference type="InterPro" id="IPR000644">
    <property type="entry name" value="CBS_dom"/>
</dbReference>
<dbReference type="PANTHER" id="PTHR22777:SF17">
    <property type="entry name" value="UPF0053 PROTEIN SLL0260"/>
    <property type="match status" value="1"/>
</dbReference>
<dbReference type="Pfam" id="PF01595">
    <property type="entry name" value="CNNM"/>
    <property type="match status" value="1"/>
</dbReference>
<dbReference type="Pfam" id="PF00571">
    <property type="entry name" value="CBS"/>
    <property type="match status" value="1"/>
</dbReference>
<proteinExistence type="predicted"/>
<comment type="caution">
    <text evidence="10">The sequence shown here is derived from an EMBL/GenBank/DDBJ whole genome shotgun (WGS) entry which is preliminary data.</text>
</comment>
<dbReference type="InterPro" id="IPR016169">
    <property type="entry name" value="FAD-bd_PCMH_sub2"/>
</dbReference>
<feature type="transmembrane region" description="Helical" evidence="8">
    <location>
        <begin position="123"/>
        <end position="141"/>
    </location>
</feature>
<keyword evidence="6 7" id="KW-0472">Membrane</keyword>
<dbReference type="InterPro" id="IPR046342">
    <property type="entry name" value="CBS_dom_sf"/>
</dbReference>
<dbReference type="SUPFAM" id="SSF56176">
    <property type="entry name" value="FAD-binding/transporter-associated domain-like"/>
    <property type="match status" value="1"/>
</dbReference>
<reference evidence="11" key="1">
    <citation type="journal article" date="2019" name="Int. J. Syst. Evol. Microbiol.">
        <title>The Global Catalogue of Microorganisms (GCM) 10K type strain sequencing project: providing services to taxonomists for standard genome sequencing and annotation.</title>
        <authorList>
            <consortium name="The Broad Institute Genomics Platform"/>
            <consortium name="The Broad Institute Genome Sequencing Center for Infectious Disease"/>
            <person name="Wu L."/>
            <person name="Ma J."/>
        </authorList>
    </citation>
    <scope>NUCLEOTIDE SEQUENCE [LARGE SCALE GENOMIC DNA]</scope>
    <source>
        <strain evidence="11">CGMCC 4.7357</strain>
    </source>
</reference>
<dbReference type="SUPFAM" id="SSF54631">
    <property type="entry name" value="CBS-domain pair"/>
    <property type="match status" value="1"/>
</dbReference>
<feature type="transmembrane region" description="Helical" evidence="8">
    <location>
        <begin position="90"/>
        <end position="111"/>
    </location>
</feature>
<dbReference type="InterPro" id="IPR002550">
    <property type="entry name" value="CNNM"/>
</dbReference>
<evidence type="ECO:0000313" key="10">
    <source>
        <dbReference type="EMBL" id="MFC4666101.1"/>
    </source>
</evidence>
<sequence>MLYLYIFIALMLSAFFSGMEIAFVSSDKLRLEVDRKEKGFTSAILGMLFRKPDEFVTTLLVGNNVVLVVYGLLMAKLLEKPLESFLHNDALVLLIQSLLSTVIILVTGEFLPKVLFRSKSYQMVKIFAFPVSIFYVILFPVTKLCKLLTKLFFLCTGSNIKREDKLLRFSTADLDHYLSENLNENPDEVGELDTEVKIIQNALEFSKVQVRECMVPRNEIEAVDVDENQSVLEEKFKESGLSKLIVYRENIDDVIGYIHSSEMFKDGPWQDKVVKTMFVPESMFANKLMTHLMQKNKSVAIVIDELGGTSGMVTLEDIVEEIFGEIEDEHDRSKLVSRKVDDETYIFSGRVEIDDINEKYGLDLPENDDYLTIAGFILDNYQHIPRAGEKVDIPPFKFDILRSSSTKIELVRMTIMPHEDEED</sequence>
<name>A0ABV9K7Y2_9PORP</name>
<keyword evidence="3" id="KW-0677">Repeat</keyword>
<dbReference type="RefSeq" id="WP_380078840.1">
    <property type="nucleotide sequence ID" value="NZ_JBHSGO010000173.1"/>
</dbReference>
<dbReference type="PROSITE" id="PS51846">
    <property type="entry name" value="CNNM"/>
    <property type="match status" value="1"/>
</dbReference>
<evidence type="ECO:0000256" key="1">
    <source>
        <dbReference type="ARBA" id="ARBA00004141"/>
    </source>
</evidence>
<evidence type="ECO:0000256" key="8">
    <source>
        <dbReference type="SAM" id="Phobius"/>
    </source>
</evidence>
<organism evidence="10 11">
    <name type="scientific">Falsiporphyromonas endometrii</name>
    <dbReference type="NCBI Taxonomy" id="1387297"/>
    <lineage>
        <taxon>Bacteria</taxon>
        <taxon>Pseudomonadati</taxon>
        <taxon>Bacteroidota</taxon>
        <taxon>Bacteroidia</taxon>
        <taxon>Bacteroidales</taxon>
        <taxon>Porphyromonadaceae</taxon>
        <taxon>Falsiporphyromonas</taxon>
    </lineage>
</organism>
<dbReference type="InterPro" id="IPR044751">
    <property type="entry name" value="Ion_transp-like_CBS"/>
</dbReference>
<evidence type="ECO:0000256" key="7">
    <source>
        <dbReference type="PROSITE-ProRule" id="PRU01193"/>
    </source>
</evidence>
<keyword evidence="5" id="KW-0129">CBS domain</keyword>
<evidence type="ECO:0000256" key="4">
    <source>
        <dbReference type="ARBA" id="ARBA00022989"/>
    </source>
</evidence>
<dbReference type="EMBL" id="JBHSGO010000173">
    <property type="protein sequence ID" value="MFC4666101.1"/>
    <property type="molecule type" value="Genomic_DNA"/>
</dbReference>
<evidence type="ECO:0000256" key="5">
    <source>
        <dbReference type="ARBA" id="ARBA00023122"/>
    </source>
</evidence>
<dbReference type="InterPro" id="IPR036318">
    <property type="entry name" value="FAD-bd_PCMH-like_sf"/>
</dbReference>
<dbReference type="Gene3D" id="3.10.580.10">
    <property type="entry name" value="CBS-domain"/>
    <property type="match status" value="1"/>
</dbReference>
<keyword evidence="11" id="KW-1185">Reference proteome</keyword>
<gene>
    <name evidence="10" type="ORF">ACFO3G_05745</name>
</gene>
<comment type="subcellular location">
    <subcellularLocation>
        <location evidence="1">Membrane</location>
        <topology evidence="1">Multi-pass membrane protein</topology>
    </subcellularLocation>
</comment>
<keyword evidence="4 7" id="KW-1133">Transmembrane helix</keyword>
<dbReference type="PANTHER" id="PTHR22777">
    <property type="entry name" value="HEMOLYSIN-RELATED"/>
    <property type="match status" value="1"/>
</dbReference>
<evidence type="ECO:0000256" key="3">
    <source>
        <dbReference type="ARBA" id="ARBA00022737"/>
    </source>
</evidence>
<accession>A0ABV9K7Y2</accession>
<evidence type="ECO:0000259" key="9">
    <source>
        <dbReference type="PROSITE" id="PS51846"/>
    </source>
</evidence>
<dbReference type="SMART" id="SM01091">
    <property type="entry name" value="CorC_HlyC"/>
    <property type="match status" value="1"/>
</dbReference>
<dbReference type="CDD" id="cd04590">
    <property type="entry name" value="CBS_pair_CorC_HlyC_assoc"/>
    <property type="match status" value="1"/>
</dbReference>
<feature type="transmembrane region" description="Helical" evidence="8">
    <location>
        <begin position="55"/>
        <end position="78"/>
    </location>
</feature>
<evidence type="ECO:0000256" key="2">
    <source>
        <dbReference type="ARBA" id="ARBA00022692"/>
    </source>
</evidence>
<dbReference type="InterPro" id="IPR005170">
    <property type="entry name" value="Transptr-assoc_dom"/>
</dbReference>
<dbReference type="Proteomes" id="UP001596020">
    <property type="component" value="Unassembled WGS sequence"/>
</dbReference>
<evidence type="ECO:0000256" key="6">
    <source>
        <dbReference type="ARBA" id="ARBA00023136"/>
    </source>
</evidence>
<protein>
    <submittedName>
        <fullName evidence="10">Hemolysin family protein</fullName>
    </submittedName>
</protein>
<dbReference type="Gene3D" id="3.30.465.10">
    <property type="match status" value="1"/>
</dbReference>